<evidence type="ECO:0000313" key="3">
    <source>
        <dbReference type="Proteomes" id="UP000697710"/>
    </source>
</evidence>
<accession>A0A956M3I6</accession>
<feature type="region of interest" description="Disordered" evidence="1">
    <location>
        <begin position="1"/>
        <end position="63"/>
    </location>
</feature>
<feature type="compositionally biased region" description="Basic and acidic residues" evidence="1">
    <location>
        <begin position="29"/>
        <end position="41"/>
    </location>
</feature>
<dbReference type="Proteomes" id="UP000697710">
    <property type="component" value="Unassembled WGS sequence"/>
</dbReference>
<evidence type="ECO:0000313" key="2">
    <source>
        <dbReference type="EMBL" id="MCA9730143.1"/>
    </source>
</evidence>
<evidence type="ECO:0000256" key="1">
    <source>
        <dbReference type="SAM" id="MobiDB-lite"/>
    </source>
</evidence>
<dbReference type="EMBL" id="JAGQHR010001010">
    <property type="protein sequence ID" value="MCA9730143.1"/>
    <property type="molecule type" value="Genomic_DNA"/>
</dbReference>
<sequence>MLFPRRVAARQTRSAVDSTPGARCVPVGTDRDPVEAGRGHEGGTFLQQGDPPKHPGAVGDPTPVIATSWGQIKQRSAQQT</sequence>
<protein>
    <submittedName>
        <fullName evidence="2">Uncharacterized protein</fullName>
    </submittedName>
</protein>
<organism evidence="2 3">
    <name type="scientific">Eiseniibacteriota bacterium</name>
    <dbReference type="NCBI Taxonomy" id="2212470"/>
    <lineage>
        <taxon>Bacteria</taxon>
        <taxon>Candidatus Eiseniibacteriota</taxon>
    </lineage>
</organism>
<dbReference type="AlphaFoldDB" id="A0A956M3I6"/>
<proteinExistence type="predicted"/>
<name>A0A956M3I6_UNCEI</name>
<reference evidence="2" key="1">
    <citation type="submission" date="2020-04" db="EMBL/GenBank/DDBJ databases">
        <authorList>
            <person name="Zhang T."/>
        </authorList>
    </citation>
    <scope>NUCLEOTIDE SEQUENCE</scope>
    <source>
        <strain evidence="2">HKST-UBA01</strain>
    </source>
</reference>
<comment type="caution">
    <text evidence="2">The sequence shown here is derived from an EMBL/GenBank/DDBJ whole genome shotgun (WGS) entry which is preliminary data.</text>
</comment>
<reference evidence="2" key="2">
    <citation type="journal article" date="2021" name="Microbiome">
        <title>Successional dynamics and alternative stable states in a saline activated sludge microbial community over 9 years.</title>
        <authorList>
            <person name="Wang Y."/>
            <person name="Ye J."/>
            <person name="Ju F."/>
            <person name="Liu L."/>
            <person name="Boyd J.A."/>
            <person name="Deng Y."/>
            <person name="Parks D.H."/>
            <person name="Jiang X."/>
            <person name="Yin X."/>
            <person name="Woodcroft B.J."/>
            <person name="Tyson G.W."/>
            <person name="Hugenholtz P."/>
            <person name="Polz M.F."/>
            <person name="Zhang T."/>
        </authorList>
    </citation>
    <scope>NUCLEOTIDE SEQUENCE</scope>
    <source>
        <strain evidence="2">HKST-UBA01</strain>
    </source>
</reference>
<gene>
    <name evidence="2" type="ORF">KC729_20835</name>
</gene>